<dbReference type="EMBL" id="MU858047">
    <property type="protein sequence ID" value="KAK4219586.1"/>
    <property type="molecule type" value="Genomic_DNA"/>
</dbReference>
<keyword evidence="1" id="KW-0812">Transmembrane</keyword>
<accession>A0AAN6YK76</accession>
<comment type="caution">
    <text evidence="2">The sequence shown here is derived from an EMBL/GenBank/DDBJ whole genome shotgun (WGS) entry which is preliminary data.</text>
</comment>
<gene>
    <name evidence="2" type="ORF">QBC37DRAFT_409286</name>
</gene>
<dbReference type="Proteomes" id="UP001301769">
    <property type="component" value="Unassembled WGS sequence"/>
</dbReference>
<protein>
    <submittedName>
        <fullName evidence="2">Uncharacterized protein</fullName>
    </submittedName>
</protein>
<keyword evidence="1" id="KW-1133">Transmembrane helix</keyword>
<dbReference type="AlphaFoldDB" id="A0AAN6YK76"/>
<evidence type="ECO:0000313" key="3">
    <source>
        <dbReference type="Proteomes" id="UP001301769"/>
    </source>
</evidence>
<reference evidence="2" key="1">
    <citation type="journal article" date="2023" name="Mol. Phylogenet. Evol.">
        <title>Genome-scale phylogeny and comparative genomics of the fungal order Sordariales.</title>
        <authorList>
            <person name="Hensen N."/>
            <person name="Bonometti L."/>
            <person name="Westerberg I."/>
            <person name="Brannstrom I.O."/>
            <person name="Guillou S."/>
            <person name="Cros-Aarteil S."/>
            <person name="Calhoun S."/>
            <person name="Haridas S."/>
            <person name="Kuo A."/>
            <person name="Mondo S."/>
            <person name="Pangilinan J."/>
            <person name="Riley R."/>
            <person name="LaButti K."/>
            <person name="Andreopoulos B."/>
            <person name="Lipzen A."/>
            <person name="Chen C."/>
            <person name="Yan M."/>
            <person name="Daum C."/>
            <person name="Ng V."/>
            <person name="Clum A."/>
            <person name="Steindorff A."/>
            <person name="Ohm R.A."/>
            <person name="Martin F."/>
            <person name="Silar P."/>
            <person name="Natvig D.O."/>
            <person name="Lalanne C."/>
            <person name="Gautier V."/>
            <person name="Ament-Velasquez S.L."/>
            <person name="Kruys A."/>
            <person name="Hutchinson M.I."/>
            <person name="Powell A.J."/>
            <person name="Barry K."/>
            <person name="Miller A.N."/>
            <person name="Grigoriev I.V."/>
            <person name="Debuchy R."/>
            <person name="Gladieux P."/>
            <person name="Hiltunen Thoren M."/>
            <person name="Johannesson H."/>
        </authorList>
    </citation>
    <scope>NUCLEOTIDE SEQUENCE</scope>
    <source>
        <strain evidence="2">PSN293</strain>
    </source>
</reference>
<feature type="transmembrane region" description="Helical" evidence="1">
    <location>
        <begin position="69"/>
        <end position="90"/>
    </location>
</feature>
<evidence type="ECO:0000256" key="1">
    <source>
        <dbReference type="SAM" id="Phobius"/>
    </source>
</evidence>
<proteinExistence type="predicted"/>
<reference evidence="2" key="2">
    <citation type="submission" date="2023-05" db="EMBL/GenBank/DDBJ databases">
        <authorList>
            <consortium name="Lawrence Berkeley National Laboratory"/>
            <person name="Steindorff A."/>
            <person name="Hensen N."/>
            <person name="Bonometti L."/>
            <person name="Westerberg I."/>
            <person name="Brannstrom I.O."/>
            <person name="Guillou S."/>
            <person name="Cros-Aarteil S."/>
            <person name="Calhoun S."/>
            <person name="Haridas S."/>
            <person name="Kuo A."/>
            <person name="Mondo S."/>
            <person name="Pangilinan J."/>
            <person name="Riley R."/>
            <person name="Labutti K."/>
            <person name="Andreopoulos B."/>
            <person name="Lipzen A."/>
            <person name="Chen C."/>
            <person name="Yanf M."/>
            <person name="Daum C."/>
            <person name="Ng V."/>
            <person name="Clum A."/>
            <person name="Ohm R."/>
            <person name="Martin F."/>
            <person name="Silar P."/>
            <person name="Natvig D."/>
            <person name="Lalanne C."/>
            <person name="Gautier V."/>
            <person name="Ament-Velasquez S.L."/>
            <person name="Kruys A."/>
            <person name="Hutchinson M.I."/>
            <person name="Powell A.J."/>
            <person name="Barry K."/>
            <person name="Miller A.N."/>
            <person name="Grigoriev I.V."/>
            <person name="Debuchy R."/>
            <person name="Gladieux P."/>
            <person name="Thoren M.H."/>
            <person name="Johannesson H."/>
        </authorList>
    </citation>
    <scope>NUCLEOTIDE SEQUENCE</scope>
    <source>
        <strain evidence="2">PSN293</strain>
    </source>
</reference>
<name>A0AAN6YK76_9PEZI</name>
<organism evidence="2 3">
    <name type="scientific">Rhypophila decipiens</name>
    <dbReference type="NCBI Taxonomy" id="261697"/>
    <lineage>
        <taxon>Eukaryota</taxon>
        <taxon>Fungi</taxon>
        <taxon>Dikarya</taxon>
        <taxon>Ascomycota</taxon>
        <taxon>Pezizomycotina</taxon>
        <taxon>Sordariomycetes</taxon>
        <taxon>Sordariomycetidae</taxon>
        <taxon>Sordariales</taxon>
        <taxon>Naviculisporaceae</taxon>
        <taxon>Rhypophila</taxon>
    </lineage>
</organism>
<evidence type="ECO:0000313" key="2">
    <source>
        <dbReference type="EMBL" id="KAK4219586.1"/>
    </source>
</evidence>
<keyword evidence="1" id="KW-0472">Membrane</keyword>
<sequence length="94" mass="10305">MSPIIARAAMRSAATTSSRMVTKRNFSIIQSLRSFGRSLEAHPFERLPVSSKSASADWGRQLKRTGKTAVFYVPAMAGFLAWPYAASVVVSPRE</sequence>
<keyword evidence="3" id="KW-1185">Reference proteome</keyword>